<keyword evidence="2" id="KW-1185">Reference proteome</keyword>
<protein>
    <submittedName>
        <fullName evidence="1">Uncharacterized protein</fullName>
    </submittedName>
</protein>
<dbReference type="EMBL" id="SOYY01000016">
    <property type="protein sequence ID" value="KAA0709916.1"/>
    <property type="molecule type" value="Genomic_DNA"/>
</dbReference>
<comment type="caution">
    <text evidence="1">The sequence shown here is derived from an EMBL/GenBank/DDBJ whole genome shotgun (WGS) entry which is preliminary data.</text>
</comment>
<dbReference type="AlphaFoldDB" id="A0A5A9NM23"/>
<proteinExistence type="predicted"/>
<sequence length="89" mass="9808">MQQFPVKSAARRLSVIDSSVLLLLSGSSDAVTLTSTRFAEAQLGVSSGEQIRFGFSAGLIMMPELGDVEEQHFITSRDAEENQQELRYQ</sequence>
<evidence type="ECO:0000313" key="2">
    <source>
        <dbReference type="Proteomes" id="UP000324632"/>
    </source>
</evidence>
<accession>A0A5A9NM23</accession>
<organism evidence="1 2">
    <name type="scientific">Triplophysa tibetana</name>
    <dbReference type="NCBI Taxonomy" id="1572043"/>
    <lineage>
        <taxon>Eukaryota</taxon>
        <taxon>Metazoa</taxon>
        <taxon>Chordata</taxon>
        <taxon>Craniata</taxon>
        <taxon>Vertebrata</taxon>
        <taxon>Euteleostomi</taxon>
        <taxon>Actinopterygii</taxon>
        <taxon>Neopterygii</taxon>
        <taxon>Teleostei</taxon>
        <taxon>Ostariophysi</taxon>
        <taxon>Cypriniformes</taxon>
        <taxon>Nemacheilidae</taxon>
        <taxon>Triplophysa</taxon>
    </lineage>
</organism>
<gene>
    <name evidence="1" type="ORF">E1301_Tti020240</name>
</gene>
<reference evidence="1 2" key="1">
    <citation type="journal article" date="2019" name="Mol. Ecol. Resour.">
        <title>Chromosome-level genome assembly of Triplophysa tibetana, a fish adapted to the harsh high-altitude environment of the Tibetan Plateau.</title>
        <authorList>
            <person name="Yang X."/>
            <person name="Liu H."/>
            <person name="Ma Z."/>
            <person name="Zou Y."/>
            <person name="Zou M."/>
            <person name="Mao Y."/>
            <person name="Li X."/>
            <person name="Wang H."/>
            <person name="Chen T."/>
            <person name="Wang W."/>
            <person name="Yang R."/>
        </authorList>
    </citation>
    <scope>NUCLEOTIDE SEQUENCE [LARGE SCALE GENOMIC DNA]</scope>
    <source>
        <strain evidence="1">TTIB1903HZAU</strain>
        <tissue evidence="1">Muscle</tissue>
    </source>
</reference>
<dbReference type="Proteomes" id="UP000324632">
    <property type="component" value="Chromosome 16"/>
</dbReference>
<evidence type="ECO:0000313" key="1">
    <source>
        <dbReference type="EMBL" id="KAA0709916.1"/>
    </source>
</evidence>
<name>A0A5A9NM23_9TELE</name>